<evidence type="ECO:0000313" key="1">
    <source>
        <dbReference type="EMBL" id="AUB35975.1"/>
    </source>
</evidence>
<evidence type="ECO:0000313" key="2">
    <source>
        <dbReference type="Proteomes" id="UP000232003"/>
    </source>
</evidence>
<name>A0A2K8SMC5_9NOSO</name>
<dbReference type="KEGG" id="nfl:COO91_01868"/>
<accession>A0A2K8SMC5</accession>
<organism evidence="1 2">
    <name type="scientific">Nostoc flagelliforme CCNUN1</name>
    <dbReference type="NCBI Taxonomy" id="2038116"/>
    <lineage>
        <taxon>Bacteria</taxon>
        <taxon>Bacillati</taxon>
        <taxon>Cyanobacteriota</taxon>
        <taxon>Cyanophyceae</taxon>
        <taxon>Nostocales</taxon>
        <taxon>Nostocaceae</taxon>
        <taxon>Nostoc</taxon>
    </lineage>
</organism>
<dbReference type="AlphaFoldDB" id="A0A2K8SMC5"/>
<proteinExistence type="predicted"/>
<dbReference type="Proteomes" id="UP000232003">
    <property type="component" value="Chromosome"/>
</dbReference>
<dbReference type="EMBL" id="CP024785">
    <property type="protein sequence ID" value="AUB35975.1"/>
    <property type="molecule type" value="Genomic_DNA"/>
</dbReference>
<reference evidence="1 2" key="1">
    <citation type="submission" date="2017-11" db="EMBL/GenBank/DDBJ databases">
        <title>Complete genome of a free-living desiccation-tolerant cyanobacterium and its photosynthetic adaptation to extreme terrestrial habitat.</title>
        <authorList>
            <person name="Shang J."/>
        </authorList>
    </citation>
    <scope>NUCLEOTIDE SEQUENCE [LARGE SCALE GENOMIC DNA]</scope>
    <source>
        <strain evidence="1 2">CCNUN1</strain>
    </source>
</reference>
<sequence>MGVLALSVGVWELLVLSATDEFWLFPLYLAKALAKAEANVFLSVTFTS</sequence>
<protein>
    <submittedName>
        <fullName evidence="1">Uncharacterized protein</fullName>
    </submittedName>
</protein>
<gene>
    <name evidence="1" type="ORF">COO91_01868</name>
</gene>
<keyword evidence="2" id="KW-1185">Reference proteome</keyword>